<dbReference type="InterPro" id="IPR050720">
    <property type="entry name" value="Engrailed_Homeobox_TFs"/>
</dbReference>
<dbReference type="PANTHER" id="PTHR24341">
    <property type="entry name" value="HOMEOBOX PROTEIN ENGRAILED"/>
    <property type="match status" value="1"/>
</dbReference>
<dbReference type="Pfam" id="PF00046">
    <property type="entry name" value="Homeodomain"/>
    <property type="match status" value="1"/>
</dbReference>
<sequence>MPQHNIEQSPDAPPPGQPGLIVESTSDDECTLARKQHPCDTIIEHAPLVVADIKPCLTREQHNILETHFQRQHKPSSATKKSFATSLEVPVDKANNWFQNRRAKVKQDIKKQFLQFNTRTANIGIIESQPPTGHSEFPRAVQDVMSKASGVA</sequence>
<proteinExistence type="predicted"/>
<evidence type="ECO:0000259" key="6">
    <source>
        <dbReference type="PROSITE" id="PS50071"/>
    </source>
</evidence>
<dbReference type="InterPro" id="IPR009057">
    <property type="entry name" value="Homeodomain-like_sf"/>
</dbReference>
<dbReference type="SMART" id="SM00389">
    <property type="entry name" value="HOX"/>
    <property type="match status" value="1"/>
</dbReference>
<keyword evidence="3 4" id="KW-0238">DNA-binding</keyword>
<feature type="region of interest" description="Disordered" evidence="5">
    <location>
        <begin position="1"/>
        <end position="26"/>
    </location>
</feature>
<dbReference type="CDD" id="cd00086">
    <property type="entry name" value="homeodomain"/>
    <property type="match status" value="1"/>
</dbReference>
<evidence type="ECO:0000313" key="7">
    <source>
        <dbReference type="EMBL" id="OCL14042.1"/>
    </source>
</evidence>
<accession>A0A8E2JYQ5</accession>
<feature type="domain" description="Homeobox" evidence="6">
    <location>
        <begin position="57"/>
        <end position="108"/>
    </location>
</feature>
<feature type="DNA-binding region" description="Homeobox" evidence="3">
    <location>
        <begin position="59"/>
        <end position="109"/>
    </location>
</feature>
<dbReference type="PANTHER" id="PTHR24341:SF6">
    <property type="entry name" value="HOMEOBOX PROTEIN INVECTED"/>
    <property type="match status" value="1"/>
</dbReference>
<dbReference type="OrthoDB" id="3946158at2759"/>
<protein>
    <recommendedName>
        <fullName evidence="6">Homeobox domain-containing protein</fullName>
    </recommendedName>
</protein>
<evidence type="ECO:0000256" key="4">
    <source>
        <dbReference type="RuleBase" id="RU000682"/>
    </source>
</evidence>
<keyword evidence="3 4" id="KW-0371">Homeobox</keyword>
<name>A0A8E2JYQ5_9PEZI</name>
<keyword evidence="8" id="KW-1185">Reference proteome</keyword>
<dbReference type="Proteomes" id="UP000250140">
    <property type="component" value="Unassembled WGS sequence"/>
</dbReference>
<dbReference type="InterPro" id="IPR001356">
    <property type="entry name" value="HD"/>
</dbReference>
<dbReference type="SUPFAM" id="SSF46689">
    <property type="entry name" value="Homeodomain-like"/>
    <property type="match status" value="1"/>
</dbReference>
<dbReference type="AlphaFoldDB" id="A0A8E2JYQ5"/>
<evidence type="ECO:0000256" key="2">
    <source>
        <dbReference type="ARBA" id="ARBA00023242"/>
    </source>
</evidence>
<dbReference type="GO" id="GO:0003677">
    <property type="term" value="F:DNA binding"/>
    <property type="evidence" value="ECO:0007669"/>
    <property type="project" value="UniProtKB-UniRule"/>
</dbReference>
<keyword evidence="2 3" id="KW-0539">Nucleus</keyword>
<dbReference type="PROSITE" id="PS50071">
    <property type="entry name" value="HOMEOBOX_2"/>
    <property type="match status" value="1"/>
</dbReference>
<organism evidence="7 8">
    <name type="scientific">Glonium stellatum</name>
    <dbReference type="NCBI Taxonomy" id="574774"/>
    <lineage>
        <taxon>Eukaryota</taxon>
        <taxon>Fungi</taxon>
        <taxon>Dikarya</taxon>
        <taxon>Ascomycota</taxon>
        <taxon>Pezizomycotina</taxon>
        <taxon>Dothideomycetes</taxon>
        <taxon>Pleosporomycetidae</taxon>
        <taxon>Gloniales</taxon>
        <taxon>Gloniaceae</taxon>
        <taxon>Glonium</taxon>
    </lineage>
</organism>
<evidence type="ECO:0000256" key="3">
    <source>
        <dbReference type="PROSITE-ProRule" id="PRU00108"/>
    </source>
</evidence>
<gene>
    <name evidence="7" type="ORF">AOQ84DRAFT_385004</name>
</gene>
<dbReference type="EMBL" id="KV748628">
    <property type="protein sequence ID" value="OCL14042.1"/>
    <property type="molecule type" value="Genomic_DNA"/>
</dbReference>
<evidence type="ECO:0000313" key="8">
    <source>
        <dbReference type="Proteomes" id="UP000250140"/>
    </source>
</evidence>
<evidence type="ECO:0000256" key="1">
    <source>
        <dbReference type="ARBA" id="ARBA00004123"/>
    </source>
</evidence>
<dbReference type="Gene3D" id="1.10.10.60">
    <property type="entry name" value="Homeodomain-like"/>
    <property type="match status" value="1"/>
</dbReference>
<feature type="non-terminal residue" evidence="7">
    <location>
        <position position="1"/>
    </location>
</feature>
<dbReference type="GO" id="GO:0016586">
    <property type="term" value="C:RSC-type complex"/>
    <property type="evidence" value="ECO:0007669"/>
    <property type="project" value="TreeGrafter"/>
</dbReference>
<dbReference type="GO" id="GO:0006357">
    <property type="term" value="P:regulation of transcription by RNA polymerase II"/>
    <property type="evidence" value="ECO:0007669"/>
    <property type="project" value="TreeGrafter"/>
</dbReference>
<evidence type="ECO:0000256" key="5">
    <source>
        <dbReference type="SAM" id="MobiDB-lite"/>
    </source>
</evidence>
<reference evidence="7 8" key="1">
    <citation type="journal article" date="2016" name="Nat. Commun.">
        <title>Ectomycorrhizal ecology is imprinted in the genome of the dominant symbiotic fungus Cenococcum geophilum.</title>
        <authorList>
            <consortium name="DOE Joint Genome Institute"/>
            <person name="Peter M."/>
            <person name="Kohler A."/>
            <person name="Ohm R.A."/>
            <person name="Kuo A."/>
            <person name="Krutzmann J."/>
            <person name="Morin E."/>
            <person name="Arend M."/>
            <person name="Barry K.W."/>
            <person name="Binder M."/>
            <person name="Choi C."/>
            <person name="Clum A."/>
            <person name="Copeland A."/>
            <person name="Grisel N."/>
            <person name="Haridas S."/>
            <person name="Kipfer T."/>
            <person name="LaButti K."/>
            <person name="Lindquist E."/>
            <person name="Lipzen A."/>
            <person name="Maire R."/>
            <person name="Meier B."/>
            <person name="Mihaltcheva S."/>
            <person name="Molinier V."/>
            <person name="Murat C."/>
            <person name="Poggeler S."/>
            <person name="Quandt C.A."/>
            <person name="Sperisen C."/>
            <person name="Tritt A."/>
            <person name="Tisserant E."/>
            <person name="Crous P.W."/>
            <person name="Henrissat B."/>
            <person name="Nehls U."/>
            <person name="Egli S."/>
            <person name="Spatafora J.W."/>
            <person name="Grigoriev I.V."/>
            <person name="Martin F.M."/>
        </authorList>
    </citation>
    <scope>NUCLEOTIDE SEQUENCE [LARGE SCALE GENOMIC DNA]</scope>
    <source>
        <strain evidence="7 8">CBS 207.34</strain>
    </source>
</reference>
<comment type="subcellular location">
    <subcellularLocation>
        <location evidence="1 3 4">Nucleus</location>
    </subcellularLocation>
</comment>